<reference evidence="2" key="1">
    <citation type="journal article" date="2010" name="BMC Genomics">
        <title>Clostridium sticklandii, a specialist in amino acid degradation:revisiting its metabolism through its genome sequence.</title>
        <authorList>
            <person name="Fonknechten N."/>
            <person name="Chaussonnerie S."/>
            <person name="Tricot S."/>
            <person name="Lajus A."/>
            <person name="Andreesen J.R."/>
            <person name="Perchat N."/>
            <person name="Pelletier E."/>
            <person name="Gouyvenoux M."/>
            <person name="Barbe V."/>
            <person name="Salanoubat M."/>
            <person name="Le Paslier D."/>
            <person name="Weissenbach J."/>
            <person name="Cohen G.N."/>
            <person name="Kreimeyer A."/>
        </authorList>
    </citation>
    <scope>NUCLEOTIDE SEQUENCE [LARGE SCALE GENOMIC DNA]</scope>
    <source>
        <strain evidence="2">ATCC 12662 / DSM 519 / JCM 1433 / CCUG 9281 / NCIMB 10654 / HF</strain>
    </source>
</reference>
<proteinExistence type="predicted"/>
<dbReference type="STRING" id="1511.CLOST_2064"/>
<protein>
    <submittedName>
        <fullName evidence="1">Uncharacterized protein</fullName>
    </submittedName>
</protein>
<accession>E3PTI0</accession>
<evidence type="ECO:0000313" key="2">
    <source>
        <dbReference type="Proteomes" id="UP000007041"/>
    </source>
</evidence>
<evidence type="ECO:0000313" key="1">
    <source>
        <dbReference type="EMBL" id="CBH22184.1"/>
    </source>
</evidence>
<sequence length="46" mass="5309">MGRKVKMIILKPEYLPVLLARNSTRDREVKAKCSCLYMNPKLLLSS</sequence>
<dbReference type="Proteomes" id="UP000007041">
    <property type="component" value="Chromosome"/>
</dbReference>
<keyword evidence="2" id="KW-1185">Reference proteome</keyword>
<gene>
    <name evidence="1" type="ordered locus">CLOST_2064</name>
</gene>
<dbReference type="KEGG" id="cst:CLOST_2064"/>
<dbReference type="HOGENOM" id="CLU_3182340_0_0_9"/>
<dbReference type="BioCyc" id="CSTI499177:GJE9-2129-MONOMER"/>
<name>E3PTI0_ACESD</name>
<dbReference type="EMBL" id="FP565809">
    <property type="protein sequence ID" value="CBH22184.1"/>
    <property type="molecule type" value="Genomic_DNA"/>
</dbReference>
<dbReference type="AlphaFoldDB" id="E3PTI0"/>
<organism evidence="1 2">
    <name type="scientific">Acetoanaerobium sticklandii (strain ATCC 12662 / DSM 519 / JCM 1433 / CCUG 9281 / NCIMB 10654 / HF)</name>
    <name type="common">Clostridium sticklandii</name>
    <dbReference type="NCBI Taxonomy" id="499177"/>
    <lineage>
        <taxon>Bacteria</taxon>
        <taxon>Bacillati</taxon>
        <taxon>Bacillota</taxon>
        <taxon>Clostridia</taxon>
        <taxon>Peptostreptococcales</taxon>
        <taxon>Filifactoraceae</taxon>
        <taxon>Acetoanaerobium</taxon>
    </lineage>
</organism>